<feature type="domain" description="Response regulatory" evidence="13">
    <location>
        <begin position="550"/>
        <end position="668"/>
    </location>
</feature>
<evidence type="ECO:0000256" key="2">
    <source>
        <dbReference type="ARBA" id="ARBA00012438"/>
    </source>
</evidence>
<name>A0ABW0QZ26_9BACL</name>
<dbReference type="CDD" id="cd16922">
    <property type="entry name" value="HATPase_EvgS-ArcB-TorS-like"/>
    <property type="match status" value="1"/>
</dbReference>
<dbReference type="SUPFAM" id="SSF55874">
    <property type="entry name" value="ATPase domain of HSP90 chaperone/DNA topoisomerase II/histidine kinase"/>
    <property type="match status" value="1"/>
</dbReference>
<dbReference type="InterPro" id="IPR008207">
    <property type="entry name" value="Sig_transdc_His_kin_Hpt_dom"/>
</dbReference>
<keyword evidence="8" id="KW-0902">Two-component regulatory system</keyword>
<feature type="transmembrane region" description="Helical" evidence="11">
    <location>
        <begin position="27"/>
        <end position="49"/>
    </location>
</feature>
<dbReference type="PANTHER" id="PTHR45339">
    <property type="entry name" value="HYBRID SIGNAL TRANSDUCTION HISTIDINE KINASE J"/>
    <property type="match status" value="1"/>
</dbReference>
<comment type="caution">
    <text evidence="15">The sequence shown here is derived from an EMBL/GenBank/DDBJ whole genome shotgun (WGS) entry which is preliminary data.</text>
</comment>
<dbReference type="SMART" id="SM00388">
    <property type="entry name" value="HisKA"/>
    <property type="match status" value="1"/>
</dbReference>
<keyword evidence="4" id="KW-0808">Transferase</keyword>
<dbReference type="SUPFAM" id="SSF47384">
    <property type="entry name" value="Homodimeric domain of signal transducing histidine kinase"/>
    <property type="match status" value="1"/>
</dbReference>
<keyword evidence="6" id="KW-0418">Kinase</keyword>
<dbReference type="RefSeq" id="WP_378110694.1">
    <property type="nucleotide sequence ID" value="NZ_JBHSNC010000013.1"/>
</dbReference>
<dbReference type="Pfam" id="PF02518">
    <property type="entry name" value="HATPase_c"/>
    <property type="match status" value="1"/>
</dbReference>
<dbReference type="InterPro" id="IPR003594">
    <property type="entry name" value="HATPase_dom"/>
</dbReference>
<keyword evidence="3 10" id="KW-0597">Phosphoprotein</keyword>
<reference evidence="16" key="1">
    <citation type="journal article" date="2019" name="Int. J. Syst. Evol. Microbiol.">
        <title>The Global Catalogue of Microorganisms (GCM) 10K type strain sequencing project: providing services to taxonomists for standard genome sequencing and annotation.</title>
        <authorList>
            <consortium name="The Broad Institute Genomics Platform"/>
            <consortium name="The Broad Institute Genome Sequencing Center for Infectious Disease"/>
            <person name="Wu L."/>
            <person name="Ma J."/>
        </authorList>
    </citation>
    <scope>NUCLEOTIDE SEQUENCE [LARGE SCALE GENOMIC DNA]</scope>
    <source>
        <strain evidence="16">CGMCC 1.18578</strain>
    </source>
</reference>
<dbReference type="Proteomes" id="UP001596108">
    <property type="component" value="Unassembled WGS sequence"/>
</dbReference>
<accession>A0ABW0QZ26</accession>
<keyword evidence="11" id="KW-0472">Membrane</keyword>
<dbReference type="CDD" id="cd00156">
    <property type="entry name" value="REC"/>
    <property type="match status" value="1"/>
</dbReference>
<dbReference type="InterPro" id="IPR003661">
    <property type="entry name" value="HisK_dim/P_dom"/>
</dbReference>
<feature type="domain" description="Response regulatory" evidence="13">
    <location>
        <begin position="695"/>
        <end position="811"/>
    </location>
</feature>
<dbReference type="SUPFAM" id="SSF52172">
    <property type="entry name" value="CheY-like"/>
    <property type="match status" value="2"/>
</dbReference>
<dbReference type="CDD" id="cd17546">
    <property type="entry name" value="REC_hyHK_CKI1_RcsC-like"/>
    <property type="match status" value="1"/>
</dbReference>
<feature type="transmembrane region" description="Helical" evidence="11">
    <location>
        <begin position="163"/>
        <end position="182"/>
    </location>
</feature>
<dbReference type="PANTHER" id="PTHR45339:SF5">
    <property type="entry name" value="HISTIDINE KINASE"/>
    <property type="match status" value="1"/>
</dbReference>
<dbReference type="Pfam" id="PF00072">
    <property type="entry name" value="Response_reg"/>
    <property type="match status" value="2"/>
</dbReference>
<dbReference type="SMART" id="SM00448">
    <property type="entry name" value="REC"/>
    <property type="match status" value="2"/>
</dbReference>
<evidence type="ECO:0000259" key="14">
    <source>
        <dbReference type="PROSITE" id="PS50894"/>
    </source>
</evidence>
<dbReference type="InterPro" id="IPR001789">
    <property type="entry name" value="Sig_transdc_resp-reg_receiver"/>
</dbReference>
<dbReference type="Gene3D" id="3.30.565.10">
    <property type="entry name" value="Histidine kinase-like ATPase, C-terminal domain"/>
    <property type="match status" value="1"/>
</dbReference>
<organism evidence="15 16">
    <name type="scientific">Cohnella yongneupensis</name>
    <dbReference type="NCBI Taxonomy" id="425006"/>
    <lineage>
        <taxon>Bacteria</taxon>
        <taxon>Bacillati</taxon>
        <taxon>Bacillota</taxon>
        <taxon>Bacilli</taxon>
        <taxon>Bacillales</taxon>
        <taxon>Paenibacillaceae</taxon>
        <taxon>Cohnella</taxon>
    </lineage>
</organism>
<evidence type="ECO:0000256" key="7">
    <source>
        <dbReference type="ARBA" id="ARBA00022840"/>
    </source>
</evidence>
<dbReference type="PROSITE" id="PS50109">
    <property type="entry name" value="HIS_KIN"/>
    <property type="match status" value="1"/>
</dbReference>
<dbReference type="SUPFAM" id="SSF47226">
    <property type="entry name" value="Histidine-containing phosphotransfer domain, HPT domain"/>
    <property type="match status" value="1"/>
</dbReference>
<protein>
    <recommendedName>
        <fullName evidence="2">histidine kinase</fullName>
        <ecNumber evidence="2">2.7.13.3</ecNumber>
    </recommendedName>
</protein>
<dbReference type="InterPro" id="IPR005467">
    <property type="entry name" value="His_kinase_dom"/>
</dbReference>
<dbReference type="EMBL" id="JBHSNC010000013">
    <property type="protein sequence ID" value="MFC5528827.1"/>
    <property type="molecule type" value="Genomic_DNA"/>
</dbReference>
<dbReference type="InterPro" id="IPR004358">
    <property type="entry name" value="Sig_transdc_His_kin-like_C"/>
</dbReference>
<dbReference type="Pfam" id="PF00512">
    <property type="entry name" value="HisKA"/>
    <property type="match status" value="1"/>
</dbReference>
<dbReference type="Gene3D" id="1.20.120.160">
    <property type="entry name" value="HPT domain"/>
    <property type="match status" value="1"/>
</dbReference>
<evidence type="ECO:0000313" key="16">
    <source>
        <dbReference type="Proteomes" id="UP001596108"/>
    </source>
</evidence>
<feature type="transmembrane region" description="Helical" evidence="11">
    <location>
        <begin position="229"/>
        <end position="250"/>
    </location>
</feature>
<dbReference type="SMART" id="SM00387">
    <property type="entry name" value="HATPase_c"/>
    <property type="match status" value="1"/>
</dbReference>
<feature type="transmembrane region" description="Helical" evidence="11">
    <location>
        <begin position="123"/>
        <end position="143"/>
    </location>
</feature>
<dbReference type="Pfam" id="PF01627">
    <property type="entry name" value="Hpt"/>
    <property type="match status" value="1"/>
</dbReference>
<evidence type="ECO:0000259" key="12">
    <source>
        <dbReference type="PROSITE" id="PS50109"/>
    </source>
</evidence>
<evidence type="ECO:0000256" key="9">
    <source>
        <dbReference type="PROSITE-ProRule" id="PRU00110"/>
    </source>
</evidence>
<keyword evidence="16" id="KW-1185">Reference proteome</keyword>
<feature type="transmembrane region" description="Helical" evidence="11">
    <location>
        <begin position="202"/>
        <end position="222"/>
    </location>
</feature>
<dbReference type="PROSITE" id="PS50110">
    <property type="entry name" value="RESPONSE_REGULATORY"/>
    <property type="match status" value="2"/>
</dbReference>
<proteinExistence type="predicted"/>
<feature type="transmembrane region" description="Helical" evidence="11">
    <location>
        <begin position="256"/>
        <end position="278"/>
    </location>
</feature>
<dbReference type="InterPro" id="IPR033424">
    <property type="entry name" value="MASE4"/>
</dbReference>
<evidence type="ECO:0000313" key="15">
    <source>
        <dbReference type="EMBL" id="MFC5528827.1"/>
    </source>
</evidence>
<dbReference type="Pfam" id="PF17158">
    <property type="entry name" value="MASE4"/>
    <property type="match status" value="1"/>
</dbReference>
<feature type="domain" description="HPt" evidence="14">
    <location>
        <begin position="850"/>
        <end position="943"/>
    </location>
</feature>
<gene>
    <name evidence="15" type="ORF">ACFPQ4_05070</name>
</gene>
<comment type="catalytic activity">
    <reaction evidence="1">
        <text>ATP + protein L-histidine = ADP + protein N-phospho-L-histidine.</text>
        <dbReference type="EC" id="2.7.13.3"/>
    </reaction>
</comment>
<evidence type="ECO:0000256" key="4">
    <source>
        <dbReference type="ARBA" id="ARBA00022679"/>
    </source>
</evidence>
<evidence type="ECO:0000256" key="11">
    <source>
        <dbReference type="SAM" id="Phobius"/>
    </source>
</evidence>
<feature type="modified residue" description="Phosphohistidine" evidence="9">
    <location>
        <position position="889"/>
    </location>
</feature>
<feature type="domain" description="Histidine kinase" evidence="12">
    <location>
        <begin position="314"/>
        <end position="535"/>
    </location>
</feature>
<dbReference type="EC" id="2.7.13.3" evidence="2"/>
<feature type="transmembrane region" description="Helical" evidence="11">
    <location>
        <begin position="55"/>
        <end position="75"/>
    </location>
</feature>
<evidence type="ECO:0000259" key="13">
    <source>
        <dbReference type="PROSITE" id="PS50110"/>
    </source>
</evidence>
<evidence type="ECO:0000256" key="3">
    <source>
        <dbReference type="ARBA" id="ARBA00022553"/>
    </source>
</evidence>
<dbReference type="CDD" id="cd00082">
    <property type="entry name" value="HisKA"/>
    <property type="match status" value="1"/>
</dbReference>
<dbReference type="InterPro" id="IPR036097">
    <property type="entry name" value="HisK_dim/P_sf"/>
</dbReference>
<dbReference type="InterPro" id="IPR011006">
    <property type="entry name" value="CheY-like_superfamily"/>
</dbReference>
<feature type="modified residue" description="4-aspartylphosphate" evidence="10">
    <location>
        <position position="600"/>
    </location>
</feature>
<dbReference type="PRINTS" id="PR00344">
    <property type="entry name" value="BCTRLSENSOR"/>
</dbReference>
<keyword evidence="7" id="KW-0067">ATP-binding</keyword>
<keyword evidence="11" id="KW-0812">Transmembrane</keyword>
<evidence type="ECO:0000256" key="1">
    <source>
        <dbReference type="ARBA" id="ARBA00000085"/>
    </source>
</evidence>
<evidence type="ECO:0000256" key="6">
    <source>
        <dbReference type="ARBA" id="ARBA00022777"/>
    </source>
</evidence>
<evidence type="ECO:0000256" key="8">
    <source>
        <dbReference type="ARBA" id="ARBA00023012"/>
    </source>
</evidence>
<evidence type="ECO:0000256" key="5">
    <source>
        <dbReference type="ARBA" id="ARBA00022741"/>
    </source>
</evidence>
<dbReference type="Gene3D" id="1.10.287.130">
    <property type="match status" value="1"/>
</dbReference>
<dbReference type="InterPro" id="IPR036641">
    <property type="entry name" value="HPT_dom_sf"/>
</dbReference>
<dbReference type="PROSITE" id="PS50894">
    <property type="entry name" value="HPT"/>
    <property type="match status" value="1"/>
</dbReference>
<keyword evidence="11" id="KW-1133">Transmembrane helix</keyword>
<keyword evidence="5" id="KW-0547">Nucleotide-binding</keyword>
<feature type="transmembrane region" description="Helical" evidence="11">
    <location>
        <begin position="87"/>
        <end position="111"/>
    </location>
</feature>
<dbReference type="InterPro" id="IPR036890">
    <property type="entry name" value="HATPase_C_sf"/>
</dbReference>
<feature type="modified residue" description="4-aspartylphosphate" evidence="10">
    <location>
        <position position="744"/>
    </location>
</feature>
<sequence length="946" mass="105857">MTIPETNTTYSWTLSSHQSTRIQRTTFLVLILLYFVIAGLTIPFGSIGLTPSPSFVLIMYAAVACFDLVTAIILLNQYRSHNHLSNLILSGAYLYSSLILIPAILTFPGIFPGLLRVGTQTSGWLYIFWSLGFSLLMCGYLAVHFRKDEQLKDDRQAGRLEKYLLITIPLVVIALGIVAINADSLLPYVFTANGTRTNFYRYALAPIVLGISFISFIGIVLIHKGKTVASLFLSLAVLASFLNVFLNALSGGRFTLGWYAAIFNSFMNAAIVLIFLLYEINQLYLLLRKSSNALVAAKEAAESANKAKSSFLANMNHEIRTPINAIMGLNYLLRQTSLSDVQMGFVDKSIVSAKTLLNQVNDILDFSKIEAGKMELEKIDFDIFEVIDDIFNIVSLKAYEKGIKLHVSIDPRVPEMFIGDPFRLKQVLLNLVNNALKFTDKGEVTVSLDVKGNNDGAFTLLFRVQDTGIGMTEEQLNLLFQEFTQLDMSNTRKYGGTGLGLAISKSIVEAMGGTLVASSQVGIGSCFSFDVPFVASQATLSEYKNMKFMRVLLIFDDESMLQVLKNQLQQFKFIVHVSHSEEEAIRQIRQHGRFDLIMIDWSLGNSDIERLAERIKEQYPAVPLQVIVLISAYRELELQAKIQSDTFTKVLFYPISQSQLFNELLSLLHPQIETRKLSLNNPEQQDKSADLHNTSILIVEDNEINQLVAKEILKEMGIKVTVADNGLESLKWIEQERFDAIIMDLQMPVMDGFEATRQIRMRENMKDIPIIAMTADAMVGVEEQVLAAGMNGYVTKPFDPLQLYSVLQRYVQHPREIALATDEAATASDATSSSYQGLHVEEALYRLGDNKDLYRQLLQKFMIQHQKGSYNIGLAMASGDHKEAIRRAHSLKGVAAVLGAMELSDLASMFQQELENDNEILSSHLWVELDKQIAIVQQSISSYLLV</sequence>
<evidence type="ECO:0000256" key="10">
    <source>
        <dbReference type="PROSITE-ProRule" id="PRU00169"/>
    </source>
</evidence>
<dbReference type="Gene3D" id="3.40.50.2300">
    <property type="match status" value="2"/>
</dbReference>